<sequence>MRSMFGGIVNAKIREWELNQSDLELNEEALRTKFGVENHGGQRQGQAKEKFMESLIERKIKRGKAKSVVSTKESERKRKGSEWLIENHESLKEEQVEEKEDEIEKSEETKENLISILELLNYNLWNKPNQGMKAKEEGVGKELSIGYDDTLISLSLNPFLLYHEFCFKELKLFLELYASYVTLVGNKMVNSFTRDLAFVVDYMLKCSSPCAYFEEQLLVSVARYIKLSHHDIELLYDNLLMFLCIYVEGFHERISWFSWSLSGVFHAKLKGEFIENCDYESSVLYASMETLDGFIPSIQHLCFVSLRFEFPHDEKRGYDMTVGMHEFLEDSSPGVKATRMVKMKINWNF</sequence>
<keyword evidence="2" id="KW-1185">Reference proteome</keyword>
<comment type="caution">
    <text evidence="1">The sequence shown here is derived from an EMBL/GenBank/DDBJ whole genome shotgun (WGS) entry which is preliminary data.</text>
</comment>
<name>A0ACB9ZXW0_CATRO</name>
<evidence type="ECO:0000313" key="2">
    <source>
        <dbReference type="Proteomes" id="UP001060085"/>
    </source>
</evidence>
<dbReference type="EMBL" id="CM044707">
    <property type="protein sequence ID" value="KAI5653002.1"/>
    <property type="molecule type" value="Genomic_DNA"/>
</dbReference>
<gene>
    <name evidence="1" type="ORF">M9H77_30189</name>
</gene>
<accession>A0ACB9ZXW0</accession>
<evidence type="ECO:0000313" key="1">
    <source>
        <dbReference type="EMBL" id="KAI5653002.1"/>
    </source>
</evidence>
<proteinExistence type="predicted"/>
<organism evidence="1 2">
    <name type="scientific">Catharanthus roseus</name>
    <name type="common">Madagascar periwinkle</name>
    <name type="synonym">Vinca rosea</name>
    <dbReference type="NCBI Taxonomy" id="4058"/>
    <lineage>
        <taxon>Eukaryota</taxon>
        <taxon>Viridiplantae</taxon>
        <taxon>Streptophyta</taxon>
        <taxon>Embryophyta</taxon>
        <taxon>Tracheophyta</taxon>
        <taxon>Spermatophyta</taxon>
        <taxon>Magnoliopsida</taxon>
        <taxon>eudicotyledons</taxon>
        <taxon>Gunneridae</taxon>
        <taxon>Pentapetalae</taxon>
        <taxon>asterids</taxon>
        <taxon>lamiids</taxon>
        <taxon>Gentianales</taxon>
        <taxon>Apocynaceae</taxon>
        <taxon>Rauvolfioideae</taxon>
        <taxon>Vinceae</taxon>
        <taxon>Catharanthinae</taxon>
        <taxon>Catharanthus</taxon>
    </lineage>
</organism>
<protein>
    <submittedName>
        <fullName evidence="1">Uncharacterized protein</fullName>
    </submittedName>
</protein>
<reference evidence="2" key="1">
    <citation type="journal article" date="2023" name="Nat. Plants">
        <title>Single-cell RNA sequencing provides a high-resolution roadmap for understanding the multicellular compartmentation of specialized metabolism.</title>
        <authorList>
            <person name="Sun S."/>
            <person name="Shen X."/>
            <person name="Li Y."/>
            <person name="Li Y."/>
            <person name="Wang S."/>
            <person name="Li R."/>
            <person name="Zhang H."/>
            <person name="Shen G."/>
            <person name="Guo B."/>
            <person name="Wei J."/>
            <person name="Xu J."/>
            <person name="St-Pierre B."/>
            <person name="Chen S."/>
            <person name="Sun C."/>
        </authorList>
    </citation>
    <scope>NUCLEOTIDE SEQUENCE [LARGE SCALE GENOMIC DNA]</scope>
</reference>
<dbReference type="Proteomes" id="UP001060085">
    <property type="component" value="Linkage Group LG07"/>
</dbReference>